<keyword evidence="1" id="KW-0805">Transcription regulation</keyword>
<name>A0A7W8QQR6_9ACTN</name>
<protein>
    <submittedName>
        <fullName evidence="6">DNA-binding HxlR family transcriptional regulator</fullName>
    </submittedName>
</protein>
<dbReference type="PANTHER" id="PTHR33204">
    <property type="entry name" value="TRANSCRIPTIONAL REGULATOR, MARR FAMILY"/>
    <property type="match status" value="1"/>
</dbReference>
<evidence type="ECO:0000313" key="6">
    <source>
        <dbReference type="EMBL" id="MBB5434686.1"/>
    </source>
</evidence>
<feature type="compositionally biased region" description="Low complexity" evidence="4">
    <location>
        <begin position="11"/>
        <end position="24"/>
    </location>
</feature>
<dbReference type="InterPro" id="IPR002577">
    <property type="entry name" value="HTH_HxlR"/>
</dbReference>
<dbReference type="SUPFAM" id="SSF46785">
    <property type="entry name" value="Winged helix' DNA-binding domain"/>
    <property type="match status" value="1"/>
</dbReference>
<keyword evidence="7" id="KW-1185">Reference proteome</keyword>
<feature type="region of interest" description="Disordered" evidence="4">
    <location>
        <begin position="1"/>
        <end position="25"/>
    </location>
</feature>
<dbReference type="InterPro" id="IPR036390">
    <property type="entry name" value="WH_DNA-bd_sf"/>
</dbReference>
<dbReference type="PROSITE" id="PS51118">
    <property type="entry name" value="HTH_HXLR"/>
    <property type="match status" value="1"/>
</dbReference>
<dbReference type="RefSeq" id="WP_184395507.1">
    <property type="nucleotide sequence ID" value="NZ_BAAAJD010000060.1"/>
</dbReference>
<evidence type="ECO:0000256" key="3">
    <source>
        <dbReference type="ARBA" id="ARBA00023163"/>
    </source>
</evidence>
<comment type="caution">
    <text evidence="6">The sequence shown here is derived from an EMBL/GenBank/DDBJ whole genome shotgun (WGS) entry which is preliminary data.</text>
</comment>
<evidence type="ECO:0000256" key="1">
    <source>
        <dbReference type="ARBA" id="ARBA00023015"/>
    </source>
</evidence>
<organism evidence="6 7">
    <name type="scientific">Nocardiopsis composta</name>
    <dbReference type="NCBI Taxonomy" id="157465"/>
    <lineage>
        <taxon>Bacteria</taxon>
        <taxon>Bacillati</taxon>
        <taxon>Actinomycetota</taxon>
        <taxon>Actinomycetes</taxon>
        <taxon>Streptosporangiales</taxon>
        <taxon>Nocardiopsidaceae</taxon>
        <taxon>Nocardiopsis</taxon>
    </lineage>
</organism>
<evidence type="ECO:0000259" key="5">
    <source>
        <dbReference type="PROSITE" id="PS51118"/>
    </source>
</evidence>
<sequence>MNVSSQRTAVPPASAAGSPPTAGTVFDPDCPARTVLDHVTSRWGVLILRTLAGGPVRFAGLRDRIGGISEKMLSQTLRTLARDGLVERTVEPTSPPQVSYALTALGTELTGPLGELVDWIARRAPEVVAAQDAHDARSSAARARE</sequence>
<proteinExistence type="predicted"/>
<dbReference type="InterPro" id="IPR036388">
    <property type="entry name" value="WH-like_DNA-bd_sf"/>
</dbReference>
<dbReference type="Proteomes" id="UP000572635">
    <property type="component" value="Unassembled WGS sequence"/>
</dbReference>
<evidence type="ECO:0000313" key="7">
    <source>
        <dbReference type="Proteomes" id="UP000572635"/>
    </source>
</evidence>
<accession>A0A7W8QQR6</accession>
<dbReference type="Pfam" id="PF01638">
    <property type="entry name" value="HxlR"/>
    <property type="match status" value="1"/>
</dbReference>
<evidence type="ECO:0000256" key="4">
    <source>
        <dbReference type="SAM" id="MobiDB-lite"/>
    </source>
</evidence>
<keyword evidence="3" id="KW-0804">Transcription</keyword>
<dbReference type="AlphaFoldDB" id="A0A7W8QQR6"/>
<feature type="domain" description="HTH hxlR-type" evidence="5">
    <location>
        <begin position="30"/>
        <end position="128"/>
    </location>
</feature>
<evidence type="ECO:0000256" key="2">
    <source>
        <dbReference type="ARBA" id="ARBA00023125"/>
    </source>
</evidence>
<reference evidence="6 7" key="1">
    <citation type="submission" date="2020-08" db="EMBL/GenBank/DDBJ databases">
        <title>Sequencing the genomes of 1000 actinobacteria strains.</title>
        <authorList>
            <person name="Klenk H.-P."/>
        </authorList>
    </citation>
    <scope>NUCLEOTIDE SEQUENCE [LARGE SCALE GENOMIC DNA]</scope>
    <source>
        <strain evidence="6 7">DSM 44551</strain>
    </source>
</reference>
<gene>
    <name evidence="6" type="ORF">HDA36_004770</name>
</gene>
<dbReference type="GO" id="GO:0003677">
    <property type="term" value="F:DNA binding"/>
    <property type="evidence" value="ECO:0007669"/>
    <property type="project" value="UniProtKB-KW"/>
</dbReference>
<dbReference type="PANTHER" id="PTHR33204:SF37">
    <property type="entry name" value="HTH-TYPE TRANSCRIPTIONAL REGULATOR YODB"/>
    <property type="match status" value="1"/>
</dbReference>
<dbReference type="Gene3D" id="1.10.10.10">
    <property type="entry name" value="Winged helix-like DNA-binding domain superfamily/Winged helix DNA-binding domain"/>
    <property type="match status" value="1"/>
</dbReference>
<keyword evidence="2 6" id="KW-0238">DNA-binding</keyword>
<dbReference type="EMBL" id="JACHDB010000001">
    <property type="protein sequence ID" value="MBB5434686.1"/>
    <property type="molecule type" value="Genomic_DNA"/>
</dbReference>